<gene>
    <name evidence="2" type="ORF">ALC53_14116</name>
</gene>
<sequence>MATLPASCICILSSSIGVVITIWHAPAKPPASISRSIGNCCLNNRLRESWDHGVLFFKDMYKMFCSSWCTSLDKGDHSTLVGMISNMLTILTDRRASKYIGKKRESKNYPALVELLATWLVSYGCLHRLPGHLTQKLHSNGYLQLSRITK</sequence>
<dbReference type="AlphaFoldDB" id="A0A195ATT1"/>
<reference evidence="2 3" key="1">
    <citation type="submission" date="2015-09" db="EMBL/GenBank/DDBJ databases">
        <title>Atta colombica WGS genome.</title>
        <authorList>
            <person name="Nygaard S."/>
            <person name="Hu H."/>
            <person name="Boomsma J."/>
            <person name="Zhang G."/>
        </authorList>
    </citation>
    <scope>NUCLEOTIDE SEQUENCE [LARGE SCALE GENOMIC DNA]</scope>
    <source>
        <strain evidence="2">Treedump-2</strain>
        <tissue evidence="2">Whole body</tissue>
    </source>
</reference>
<evidence type="ECO:0000256" key="1">
    <source>
        <dbReference type="SAM" id="SignalP"/>
    </source>
</evidence>
<evidence type="ECO:0000313" key="2">
    <source>
        <dbReference type="EMBL" id="KYM75420.1"/>
    </source>
</evidence>
<keyword evidence="1" id="KW-0732">Signal</keyword>
<feature type="signal peptide" evidence="1">
    <location>
        <begin position="1"/>
        <end position="21"/>
    </location>
</feature>
<protein>
    <submittedName>
        <fullName evidence="2">Uncharacterized protein</fullName>
    </submittedName>
</protein>
<feature type="chain" id="PRO_5008269100" evidence="1">
    <location>
        <begin position="22"/>
        <end position="150"/>
    </location>
</feature>
<dbReference type="EMBL" id="KQ976745">
    <property type="protein sequence ID" value="KYM75420.1"/>
    <property type="molecule type" value="Genomic_DNA"/>
</dbReference>
<accession>A0A195ATT1</accession>
<proteinExistence type="predicted"/>
<evidence type="ECO:0000313" key="3">
    <source>
        <dbReference type="Proteomes" id="UP000078540"/>
    </source>
</evidence>
<dbReference type="Proteomes" id="UP000078540">
    <property type="component" value="Unassembled WGS sequence"/>
</dbReference>
<name>A0A195ATT1_9HYME</name>
<organism evidence="2 3">
    <name type="scientific">Atta colombica</name>
    <dbReference type="NCBI Taxonomy" id="520822"/>
    <lineage>
        <taxon>Eukaryota</taxon>
        <taxon>Metazoa</taxon>
        <taxon>Ecdysozoa</taxon>
        <taxon>Arthropoda</taxon>
        <taxon>Hexapoda</taxon>
        <taxon>Insecta</taxon>
        <taxon>Pterygota</taxon>
        <taxon>Neoptera</taxon>
        <taxon>Endopterygota</taxon>
        <taxon>Hymenoptera</taxon>
        <taxon>Apocrita</taxon>
        <taxon>Aculeata</taxon>
        <taxon>Formicoidea</taxon>
        <taxon>Formicidae</taxon>
        <taxon>Myrmicinae</taxon>
        <taxon>Atta</taxon>
    </lineage>
</organism>
<keyword evidence="3" id="KW-1185">Reference proteome</keyword>